<accession>G5A8X2</accession>
<name>G5A8X2_PHYSP</name>
<dbReference type="OMA" id="TENTLHH"/>
<dbReference type="RefSeq" id="XP_009536520.1">
    <property type="nucleotide sequence ID" value="XM_009538225.1"/>
</dbReference>
<evidence type="ECO:0000313" key="3">
    <source>
        <dbReference type="Proteomes" id="UP000002640"/>
    </source>
</evidence>
<feature type="non-terminal residue" evidence="2">
    <location>
        <position position="123"/>
    </location>
</feature>
<gene>
    <name evidence="2" type="ORF">PHYSODRAFT_465331</name>
</gene>
<evidence type="ECO:0000313" key="2">
    <source>
        <dbReference type="EMBL" id="EGZ08348.1"/>
    </source>
</evidence>
<dbReference type="AlphaFoldDB" id="G5A8X2"/>
<dbReference type="InParanoid" id="G5A8X2"/>
<proteinExistence type="predicted"/>
<keyword evidence="3" id="KW-1185">Reference proteome</keyword>
<feature type="coiled-coil region" evidence="1">
    <location>
        <begin position="6"/>
        <end position="40"/>
    </location>
</feature>
<dbReference type="EMBL" id="JH159161">
    <property type="protein sequence ID" value="EGZ08348.1"/>
    <property type="molecule type" value="Genomic_DNA"/>
</dbReference>
<dbReference type="Proteomes" id="UP000002640">
    <property type="component" value="Unassembled WGS sequence"/>
</dbReference>
<dbReference type="GeneID" id="20653396"/>
<dbReference type="SMR" id="G5A8X2"/>
<evidence type="ECO:0000256" key="1">
    <source>
        <dbReference type="SAM" id="Coils"/>
    </source>
</evidence>
<keyword evidence="1" id="KW-0175">Coiled coil</keyword>
<dbReference type="KEGG" id="psoj:PHYSODRAFT_465331"/>
<protein>
    <submittedName>
        <fullName evidence="2">Uncharacterized protein</fullName>
    </submittedName>
</protein>
<reference evidence="2 3" key="1">
    <citation type="journal article" date="2006" name="Science">
        <title>Phytophthora genome sequences uncover evolutionary origins and mechanisms of pathogenesis.</title>
        <authorList>
            <person name="Tyler B.M."/>
            <person name="Tripathy S."/>
            <person name="Zhang X."/>
            <person name="Dehal P."/>
            <person name="Jiang R.H."/>
            <person name="Aerts A."/>
            <person name="Arredondo F.D."/>
            <person name="Baxter L."/>
            <person name="Bensasson D."/>
            <person name="Beynon J.L."/>
            <person name="Chapman J."/>
            <person name="Damasceno C.M."/>
            <person name="Dorrance A.E."/>
            <person name="Dou D."/>
            <person name="Dickerman A.W."/>
            <person name="Dubchak I.L."/>
            <person name="Garbelotto M."/>
            <person name="Gijzen M."/>
            <person name="Gordon S.G."/>
            <person name="Govers F."/>
            <person name="Grunwald N.J."/>
            <person name="Huang W."/>
            <person name="Ivors K.L."/>
            <person name="Jones R.W."/>
            <person name="Kamoun S."/>
            <person name="Krampis K."/>
            <person name="Lamour K.H."/>
            <person name="Lee M.K."/>
            <person name="McDonald W.H."/>
            <person name="Medina M."/>
            <person name="Meijer H.J."/>
            <person name="Nordberg E.K."/>
            <person name="Maclean D.J."/>
            <person name="Ospina-Giraldo M.D."/>
            <person name="Morris P.F."/>
            <person name="Phuntumart V."/>
            <person name="Putnam N.H."/>
            <person name="Rash S."/>
            <person name="Rose J.K."/>
            <person name="Sakihama Y."/>
            <person name="Salamov A.A."/>
            <person name="Savidor A."/>
            <person name="Scheuring C.F."/>
            <person name="Smith B.M."/>
            <person name="Sobral B.W."/>
            <person name="Terry A."/>
            <person name="Torto-Alalibo T.A."/>
            <person name="Win J."/>
            <person name="Xu Z."/>
            <person name="Zhang H."/>
            <person name="Grigoriev I.V."/>
            <person name="Rokhsar D.S."/>
            <person name="Boore J.L."/>
        </authorList>
    </citation>
    <scope>NUCLEOTIDE SEQUENCE [LARGE SCALE GENOMIC DNA]</scope>
    <source>
        <strain evidence="2 3">P6497</strain>
    </source>
</reference>
<feature type="non-terminal residue" evidence="2">
    <location>
        <position position="1"/>
    </location>
</feature>
<organism evidence="2 3">
    <name type="scientific">Phytophthora sojae (strain P6497)</name>
    <name type="common">Soybean stem and root rot agent</name>
    <name type="synonym">Phytophthora megasperma f. sp. glycines</name>
    <dbReference type="NCBI Taxonomy" id="1094619"/>
    <lineage>
        <taxon>Eukaryota</taxon>
        <taxon>Sar</taxon>
        <taxon>Stramenopiles</taxon>
        <taxon>Oomycota</taxon>
        <taxon>Peronosporomycetes</taxon>
        <taxon>Peronosporales</taxon>
        <taxon>Peronosporaceae</taxon>
        <taxon>Phytophthora</taxon>
    </lineage>
</organism>
<sequence>KQNGKLADLETSTVQLRAEVAQLEENRNDISAAIQKKANMWNVAVEYLWLFRPDAQLDFVQKAMAADVACNDGFGRATAIRSWWFLQTTLTITEQTLQKLFPHLSTHTLASKLVGRRISMKGS</sequence>